<keyword evidence="4" id="KW-1185">Reference proteome</keyword>
<evidence type="ECO:0008006" key="5">
    <source>
        <dbReference type="Google" id="ProtNLM"/>
    </source>
</evidence>
<feature type="signal peptide" evidence="2">
    <location>
        <begin position="1"/>
        <end position="22"/>
    </location>
</feature>
<sequence>MKQFILFCGLLLTMVLPSAASACQHEKEDTKTTHCHLADSEGKDQEQHACCQDQQSQSEHPQHQEAEQSGCAGHGPCCCIAPMLSTMLLHTFYFDFSSPSYQIDIDEQSMPAFIIPSGYSSIFIPPKIS</sequence>
<dbReference type="Proteomes" id="UP000435036">
    <property type="component" value="Unassembled WGS sequence"/>
</dbReference>
<feature type="region of interest" description="Disordered" evidence="1">
    <location>
        <begin position="48"/>
        <end position="71"/>
    </location>
</feature>
<reference evidence="3 4" key="1">
    <citation type="submission" date="2019-12" db="EMBL/GenBank/DDBJ databases">
        <authorList>
            <person name="Dong K."/>
        </authorList>
    </citation>
    <scope>NUCLEOTIDE SEQUENCE [LARGE SCALE GENOMIC DNA]</scope>
    <source>
        <strain evidence="3 4">JCM 31225</strain>
    </source>
</reference>
<evidence type="ECO:0000313" key="3">
    <source>
        <dbReference type="EMBL" id="MVZ61498.1"/>
    </source>
</evidence>
<evidence type="ECO:0000313" key="4">
    <source>
        <dbReference type="Proteomes" id="UP000435036"/>
    </source>
</evidence>
<dbReference type="OrthoDB" id="711826at2"/>
<organism evidence="3 4">
    <name type="scientific">Sphingobacterium humi</name>
    <dbReference type="NCBI Taxonomy" id="1796905"/>
    <lineage>
        <taxon>Bacteria</taxon>
        <taxon>Pseudomonadati</taxon>
        <taxon>Bacteroidota</taxon>
        <taxon>Sphingobacteriia</taxon>
        <taxon>Sphingobacteriales</taxon>
        <taxon>Sphingobacteriaceae</taxon>
        <taxon>Sphingobacterium</taxon>
    </lineage>
</organism>
<name>A0A6N8L016_9SPHI</name>
<comment type="caution">
    <text evidence="3">The sequence shown here is derived from an EMBL/GenBank/DDBJ whole genome shotgun (WGS) entry which is preliminary data.</text>
</comment>
<evidence type="ECO:0000256" key="2">
    <source>
        <dbReference type="SAM" id="SignalP"/>
    </source>
</evidence>
<gene>
    <name evidence="3" type="ORF">GQF63_05645</name>
</gene>
<evidence type="ECO:0000256" key="1">
    <source>
        <dbReference type="SAM" id="MobiDB-lite"/>
    </source>
</evidence>
<dbReference type="EMBL" id="WSQA01000003">
    <property type="protein sequence ID" value="MVZ61498.1"/>
    <property type="molecule type" value="Genomic_DNA"/>
</dbReference>
<accession>A0A6N8L016</accession>
<dbReference type="AlphaFoldDB" id="A0A6N8L016"/>
<proteinExistence type="predicted"/>
<protein>
    <recommendedName>
        <fullName evidence="5">Cobalt transporter</fullName>
    </recommendedName>
</protein>
<keyword evidence="2" id="KW-0732">Signal</keyword>
<dbReference type="RefSeq" id="WP_160368153.1">
    <property type="nucleotide sequence ID" value="NZ_WSQA01000003.1"/>
</dbReference>
<feature type="chain" id="PRO_5027083204" description="Cobalt transporter" evidence="2">
    <location>
        <begin position="23"/>
        <end position="129"/>
    </location>
</feature>
<dbReference type="PROSITE" id="PS51257">
    <property type="entry name" value="PROKAR_LIPOPROTEIN"/>
    <property type="match status" value="1"/>
</dbReference>